<dbReference type="RefSeq" id="XP_007396237.1">
    <property type="nucleotide sequence ID" value="XM_007396175.1"/>
</dbReference>
<protein>
    <recommendedName>
        <fullName evidence="3">Arrestin-like N-terminal domain-containing protein</fullName>
    </recommendedName>
</protein>
<dbReference type="HOGENOM" id="CLU_025691_0_0_1"/>
<dbReference type="AlphaFoldDB" id="K5W9Q4"/>
<dbReference type="Proteomes" id="UP000008370">
    <property type="component" value="Unassembled WGS sequence"/>
</dbReference>
<evidence type="ECO:0000313" key="2">
    <source>
        <dbReference type="Proteomes" id="UP000008370"/>
    </source>
</evidence>
<sequence length="449" mass="48902">MEDPALEPQACDYHASKGAAPSGRAGAPPYPEPVVHCYPLTHKDGKTWATLRVHSRASSAELLPRLVQGEPIQGSLDLELPKETSIKSISVSIVGNLVSNANTRYEFAHESCTLWSTQEGESLPEGGEQLHRGKLEGTFSWPFSLELPQTVDLHESEGRTATYPLPSFISSAWSLVNVAYTLQATIKHGSFLHPDHIISTSVMYTTKTRPEPPSPARQLAYEGGAPLLGPEQDPSGWQVAPPVTFHGNNSGGQDAEVTYTLALAKPLSYTRGSVIPLHVIVACSNEQVLGALSAPEALNVCLLRTCKSGYDVLGGDFSVGAGSRQPLAAARHTDQRRFLYERVQKAVWWLEPSIDAAKCMLQGEIHLSPHLDPTTHLGMYDHTYDVVLYPPDVSAFSFSRDTASQVHPVEICTMYAAGPRPAARLPPTYDEIKRMNGRPFGMQAAWANF</sequence>
<proteinExistence type="predicted"/>
<name>K5W9Q4_PHACS</name>
<reference evidence="1 2" key="1">
    <citation type="journal article" date="2012" name="BMC Genomics">
        <title>Comparative genomics of the white-rot fungi, Phanerochaete carnosa and P. chrysosporium, to elucidate the genetic basis of the distinct wood types they colonize.</title>
        <authorList>
            <person name="Suzuki H."/>
            <person name="MacDonald J."/>
            <person name="Syed K."/>
            <person name="Salamov A."/>
            <person name="Hori C."/>
            <person name="Aerts A."/>
            <person name="Henrissat B."/>
            <person name="Wiebenga A."/>
            <person name="vanKuyk P.A."/>
            <person name="Barry K."/>
            <person name="Lindquist E."/>
            <person name="LaButti K."/>
            <person name="Lapidus A."/>
            <person name="Lucas S."/>
            <person name="Coutinho P."/>
            <person name="Gong Y."/>
            <person name="Samejima M."/>
            <person name="Mahadevan R."/>
            <person name="Abou-Zaid M."/>
            <person name="de Vries R.P."/>
            <person name="Igarashi K."/>
            <person name="Yadav J.S."/>
            <person name="Grigoriev I.V."/>
            <person name="Master E.R."/>
        </authorList>
    </citation>
    <scope>NUCLEOTIDE SEQUENCE [LARGE SCALE GENOMIC DNA]</scope>
    <source>
        <strain evidence="1 2">HHB-10118-sp</strain>
    </source>
</reference>
<dbReference type="Gene3D" id="2.60.40.640">
    <property type="match status" value="1"/>
</dbReference>
<dbReference type="InParanoid" id="K5W9Q4"/>
<dbReference type="KEGG" id="pco:PHACADRAFT_209440"/>
<dbReference type="InterPro" id="IPR014752">
    <property type="entry name" value="Arrestin-like_C"/>
</dbReference>
<dbReference type="EMBL" id="JH930472">
    <property type="protein sequence ID" value="EKM55930.1"/>
    <property type="molecule type" value="Genomic_DNA"/>
</dbReference>
<evidence type="ECO:0008006" key="3">
    <source>
        <dbReference type="Google" id="ProtNLM"/>
    </source>
</evidence>
<dbReference type="STRING" id="650164.K5W9Q4"/>
<evidence type="ECO:0000313" key="1">
    <source>
        <dbReference type="EMBL" id="EKM55930.1"/>
    </source>
</evidence>
<accession>K5W9Q4</accession>
<gene>
    <name evidence="1" type="ORF">PHACADRAFT_209440</name>
</gene>
<dbReference type="GeneID" id="18912847"/>
<dbReference type="OrthoDB" id="3261578at2759"/>
<keyword evidence="2" id="KW-1185">Reference proteome</keyword>
<organism evidence="1 2">
    <name type="scientific">Phanerochaete carnosa (strain HHB-10118-sp)</name>
    <name type="common">White-rot fungus</name>
    <name type="synonym">Peniophora carnosa</name>
    <dbReference type="NCBI Taxonomy" id="650164"/>
    <lineage>
        <taxon>Eukaryota</taxon>
        <taxon>Fungi</taxon>
        <taxon>Dikarya</taxon>
        <taxon>Basidiomycota</taxon>
        <taxon>Agaricomycotina</taxon>
        <taxon>Agaricomycetes</taxon>
        <taxon>Polyporales</taxon>
        <taxon>Phanerochaetaceae</taxon>
        <taxon>Phanerochaete</taxon>
    </lineage>
</organism>